<dbReference type="EMBL" id="APLQ01000011">
    <property type="protein sequence ID" value="ENO14675.1"/>
    <property type="molecule type" value="Genomic_DNA"/>
</dbReference>
<dbReference type="GO" id="GO:0035438">
    <property type="term" value="F:cyclic-di-GMP binding"/>
    <property type="evidence" value="ECO:0007669"/>
    <property type="project" value="InterPro"/>
</dbReference>
<dbReference type="RefSeq" id="WP_004578972.1">
    <property type="nucleotide sequence ID" value="NZ_AP028878.1"/>
</dbReference>
<dbReference type="Pfam" id="PF07238">
    <property type="entry name" value="PilZ"/>
    <property type="match status" value="1"/>
</dbReference>
<accession>N6VWQ2</accession>
<dbReference type="STRING" id="626887.J057_04971"/>
<gene>
    <name evidence="2" type="ORF">J057_04971</name>
</gene>
<organism evidence="2 3">
    <name type="scientific">Marinobacter nanhaiticus D15-8W</name>
    <dbReference type="NCBI Taxonomy" id="626887"/>
    <lineage>
        <taxon>Bacteria</taxon>
        <taxon>Pseudomonadati</taxon>
        <taxon>Pseudomonadota</taxon>
        <taxon>Gammaproteobacteria</taxon>
        <taxon>Pseudomonadales</taxon>
        <taxon>Marinobacteraceae</taxon>
        <taxon>Marinobacter</taxon>
    </lineage>
</organism>
<dbReference type="HOGENOM" id="CLU_1729198_0_0_6"/>
<evidence type="ECO:0000313" key="2">
    <source>
        <dbReference type="EMBL" id="ENO14675.1"/>
    </source>
</evidence>
<proteinExistence type="predicted"/>
<comment type="caution">
    <text evidence="2">The sequence shown here is derived from an EMBL/GenBank/DDBJ whole genome shotgun (WGS) entry which is preliminary data.</text>
</comment>
<feature type="domain" description="PilZ" evidence="1">
    <location>
        <begin position="9"/>
        <end position="105"/>
    </location>
</feature>
<sequence>METPSKNQERRRFRRLPAAELHAAWRPRKALFGGYTPTQSHDFTREGLSITEKADTFQIGDRVELRLQLTMTASSISLERLIAEVVNERPLEGDSSLTRFGLAFDFTGSRLMRSQQTRAQLGRIEGILERSEKLRLRLQPLENIHGLAEQV</sequence>
<evidence type="ECO:0000259" key="1">
    <source>
        <dbReference type="Pfam" id="PF07238"/>
    </source>
</evidence>
<dbReference type="AlphaFoldDB" id="N6VWQ2"/>
<protein>
    <submittedName>
        <fullName evidence="2">PilZ domain-containing protein</fullName>
    </submittedName>
</protein>
<evidence type="ECO:0000313" key="3">
    <source>
        <dbReference type="Proteomes" id="UP000013165"/>
    </source>
</evidence>
<dbReference type="InterPro" id="IPR009875">
    <property type="entry name" value="PilZ_domain"/>
</dbReference>
<name>N6VWQ2_9GAMM</name>
<reference evidence="2 3" key="1">
    <citation type="journal article" date="2013" name="Genome Announc.">
        <title>Genome Sequence of the Polycyclic Aromatic Hydrocarbon-Degrading Bacterium Strain Marinobacter nanhaiticus D15-8WT.</title>
        <authorList>
            <person name="Cui Z."/>
            <person name="Gao W."/>
            <person name="Li Q."/>
            <person name="Xu G."/>
            <person name="Zheng L."/>
        </authorList>
    </citation>
    <scope>NUCLEOTIDE SEQUENCE [LARGE SCALE GENOMIC DNA]</scope>
    <source>
        <strain evidence="2 3">D15-8W</strain>
    </source>
</reference>
<keyword evidence="3" id="KW-1185">Reference proteome</keyword>
<dbReference type="Proteomes" id="UP000013165">
    <property type="component" value="Unassembled WGS sequence"/>
</dbReference>
<dbReference type="OrthoDB" id="6367597at2"/>
<dbReference type="PATRIC" id="fig|626887.3.peg.980"/>